<name>A0A5E7YM33_9SPHN</name>
<evidence type="ECO:0000256" key="1">
    <source>
        <dbReference type="SAM" id="Phobius"/>
    </source>
</evidence>
<organism evidence="2 3">
    <name type="scientific">Sphingomonas aurantiaca</name>
    <dbReference type="NCBI Taxonomy" id="185949"/>
    <lineage>
        <taxon>Bacteria</taxon>
        <taxon>Pseudomonadati</taxon>
        <taxon>Pseudomonadota</taxon>
        <taxon>Alphaproteobacteria</taxon>
        <taxon>Sphingomonadales</taxon>
        <taxon>Sphingomonadaceae</taxon>
        <taxon>Sphingomonas</taxon>
    </lineage>
</organism>
<keyword evidence="1" id="KW-0812">Transmembrane</keyword>
<proteinExistence type="predicted"/>
<keyword evidence="1" id="KW-1133">Transmembrane helix</keyword>
<dbReference type="RefSeq" id="WP_151990340.1">
    <property type="nucleotide sequence ID" value="NZ_LR701528.1"/>
</dbReference>
<gene>
    <name evidence="2" type="ORF">SPHINGO391_390044</name>
</gene>
<accession>A0A5E7YM33</accession>
<feature type="transmembrane region" description="Helical" evidence="1">
    <location>
        <begin position="40"/>
        <end position="66"/>
    </location>
</feature>
<evidence type="ECO:0000313" key="3">
    <source>
        <dbReference type="Proteomes" id="UP000326857"/>
    </source>
</evidence>
<dbReference type="EMBL" id="CABVLI010000033">
    <property type="protein sequence ID" value="VVT07382.1"/>
    <property type="molecule type" value="Genomic_DNA"/>
</dbReference>
<sequence>MAKALRTAAFVVGAAALVVSGAGALAGAGLFATTLGSGAVVAGVAGISATGLTAIGAGLAAAAGALSFAAGTPKGTIGGSATQFKIDKDSGIPIIIGRSPPAYRILRRVAAAAREIEWWPTALARYPV</sequence>
<dbReference type="Proteomes" id="UP000326857">
    <property type="component" value="Unassembled WGS sequence"/>
</dbReference>
<keyword evidence="1" id="KW-0472">Membrane</keyword>
<protein>
    <submittedName>
        <fullName evidence="2">Uncharacterized protein</fullName>
    </submittedName>
</protein>
<evidence type="ECO:0000313" key="2">
    <source>
        <dbReference type="EMBL" id="VVT07382.1"/>
    </source>
</evidence>
<dbReference type="AlphaFoldDB" id="A0A5E7YM33"/>
<reference evidence="2 3" key="1">
    <citation type="submission" date="2019-09" db="EMBL/GenBank/DDBJ databases">
        <authorList>
            <person name="Dittami M. S."/>
        </authorList>
    </citation>
    <scope>NUCLEOTIDE SEQUENCE [LARGE SCALE GENOMIC DNA]</scope>
    <source>
        <strain evidence="2">SPHINGO391</strain>
    </source>
</reference>